<sequence length="178" mass="20074">MDIFLVLFFVGISNAPTQWIVKEIGKLYAVESKAKLSSEEHLSLRQSESKPIVNVIRSWMNKRIVEVAPKSSMGKALSYLAGQWEKLILFLDHPELQLDTNLVENDIRPFVVGRKNGLFSGCPEGATASAGFYSLIQCAKLAGFDPYAFLRELFKSWETHPRTLACKDLPQFRETGLH</sequence>
<comment type="caution">
    <text evidence="2">The sequence shown here is derived from an EMBL/GenBank/DDBJ whole genome shotgun (WGS) entry which is preliminary data.</text>
</comment>
<dbReference type="EMBL" id="AFLV02000020">
    <property type="protein sequence ID" value="EKR65393.1"/>
    <property type="molecule type" value="Genomic_DNA"/>
</dbReference>
<accession>A0A828Z4S8</accession>
<organism evidence="2 3">
    <name type="scientific">Leptospira weilii str. 2006001853</name>
    <dbReference type="NCBI Taxonomy" id="1001589"/>
    <lineage>
        <taxon>Bacteria</taxon>
        <taxon>Pseudomonadati</taxon>
        <taxon>Spirochaetota</taxon>
        <taxon>Spirochaetia</taxon>
        <taxon>Leptospirales</taxon>
        <taxon>Leptospiraceae</taxon>
        <taxon>Leptospira</taxon>
    </lineage>
</organism>
<dbReference type="PANTHER" id="PTHR33678">
    <property type="entry name" value="BLL1576 PROTEIN"/>
    <property type="match status" value="1"/>
</dbReference>
<name>A0A828Z4S8_9LEPT</name>
<proteinExistence type="predicted"/>
<evidence type="ECO:0000259" key="1">
    <source>
        <dbReference type="Pfam" id="PF03050"/>
    </source>
</evidence>
<protein>
    <submittedName>
        <fullName evidence="2">IS66 family element, transposase domain protein</fullName>
    </submittedName>
</protein>
<reference evidence="2 3" key="1">
    <citation type="submission" date="2012-10" db="EMBL/GenBank/DDBJ databases">
        <authorList>
            <person name="Harkins D.M."/>
            <person name="Durkin A.S."/>
            <person name="Brinkac L.M."/>
            <person name="Haft D.H."/>
            <person name="Selengut J.D."/>
            <person name="Sanka R."/>
            <person name="DePew J."/>
            <person name="Purushe J."/>
            <person name="Whelen A.C."/>
            <person name="Vinetz J.M."/>
            <person name="Sutton G.G."/>
            <person name="Nierman W.C."/>
            <person name="Fouts D.E."/>
        </authorList>
    </citation>
    <scope>NUCLEOTIDE SEQUENCE [LARGE SCALE GENOMIC DNA]</scope>
    <source>
        <strain evidence="2 3">2006001853</strain>
    </source>
</reference>
<evidence type="ECO:0000313" key="3">
    <source>
        <dbReference type="Proteomes" id="UP000001338"/>
    </source>
</evidence>
<dbReference type="AlphaFoldDB" id="A0A828Z4S8"/>
<dbReference type="Pfam" id="PF03050">
    <property type="entry name" value="DDE_Tnp_IS66"/>
    <property type="match status" value="1"/>
</dbReference>
<dbReference type="PANTHER" id="PTHR33678:SF1">
    <property type="entry name" value="BLL1576 PROTEIN"/>
    <property type="match status" value="1"/>
</dbReference>
<evidence type="ECO:0000313" key="2">
    <source>
        <dbReference type="EMBL" id="EKR65393.1"/>
    </source>
</evidence>
<dbReference type="Proteomes" id="UP000001338">
    <property type="component" value="Unassembled WGS sequence"/>
</dbReference>
<dbReference type="InterPro" id="IPR004291">
    <property type="entry name" value="Transposase_IS66_central"/>
</dbReference>
<feature type="domain" description="Transposase IS66 central" evidence="1">
    <location>
        <begin position="20"/>
        <end position="127"/>
    </location>
</feature>
<dbReference type="InterPro" id="IPR052344">
    <property type="entry name" value="Transposase-related"/>
</dbReference>
<gene>
    <name evidence="2" type="ORF">LEP1GSC036_0205</name>
</gene>